<protein>
    <submittedName>
        <fullName evidence="1">Uncharacterized protein</fullName>
    </submittedName>
</protein>
<organism evidence="1 2">
    <name type="scientific">Roseibium aggregatum</name>
    <dbReference type="NCBI Taxonomy" id="187304"/>
    <lineage>
        <taxon>Bacteria</taxon>
        <taxon>Pseudomonadati</taxon>
        <taxon>Pseudomonadota</taxon>
        <taxon>Alphaproteobacteria</taxon>
        <taxon>Hyphomicrobiales</taxon>
        <taxon>Stappiaceae</taxon>
        <taxon>Roseibium</taxon>
    </lineage>
</organism>
<accession>A0A926S7U2</accession>
<evidence type="ECO:0000313" key="1">
    <source>
        <dbReference type="EMBL" id="MBD1548680.1"/>
    </source>
</evidence>
<evidence type="ECO:0000313" key="2">
    <source>
        <dbReference type="Proteomes" id="UP000598467"/>
    </source>
</evidence>
<dbReference type="AlphaFoldDB" id="A0A926S7U2"/>
<reference evidence="1" key="1">
    <citation type="submission" date="2020-05" db="EMBL/GenBank/DDBJ databases">
        <title>Identification of trans-AT polyketide cluster in two marine bacteria, producers of a novel glutaramide-containing polyketide sesbanimide D and analogs.</title>
        <authorList>
            <person name="Kacar D."/>
            <person name="Rodriguez P."/>
            <person name="Canedo L."/>
            <person name="Gonzalez E."/>
            <person name="Galan B."/>
            <person name="De La Calle F."/>
            <person name="Garcia J.L."/>
        </authorList>
    </citation>
    <scope>NUCLEOTIDE SEQUENCE</scope>
    <source>
        <strain evidence="1">PHM038</strain>
    </source>
</reference>
<dbReference type="EMBL" id="JABFCZ010000025">
    <property type="protein sequence ID" value="MBD1548680.1"/>
    <property type="molecule type" value="Genomic_DNA"/>
</dbReference>
<comment type="caution">
    <text evidence="1">The sequence shown here is derived from an EMBL/GenBank/DDBJ whole genome shotgun (WGS) entry which is preliminary data.</text>
</comment>
<gene>
    <name evidence="1" type="ORF">HK439_20640</name>
</gene>
<proteinExistence type="predicted"/>
<dbReference type="RefSeq" id="WP_190293371.1">
    <property type="nucleotide sequence ID" value="NZ_JABFCZ010000025.1"/>
</dbReference>
<name>A0A926S7U2_9HYPH</name>
<dbReference type="Proteomes" id="UP000598467">
    <property type="component" value="Unassembled WGS sequence"/>
</dbReference>
<sequence>MKDDAAKQLEIFARQFAQPLQLPVSSPFQKIAVASMCDLPTEQLVPEQMRTGGLERRRADSPEMLGLCAHFGRSGF</sequence>